<keyword evidence="2" id="KW-0045">Antibiotic biosynthesis</keyword>
<comment type="caution">
    <text evidence="4">The sequence shown here is derived from an EMBL/GenBank/DDBJ whole genome shotgun (WGS) entry which is preliminary data.</text>
</comment>
<evidence type="ECO:0000313" key="4">
    <source>
        <dbReference type="EMBL" id="RSH86053.1"/>
    </source>
</evidence>
<keyword evidence="5" id="KW-1185">Reference proteome</keyword>
<dbReference type="Proteomes" id="UP000279236">
    <property type="component" value="Unassembled WGS sequence"/>
</dbReference>
<organism evidence="4 5">
    <name type="scientific">Apiotrichum porosum</name>
    <dbReference type="NCBI Taxonomy" id="105984"/>
    <lineage>
        <taxon>Eukaryota</taxon>
        <taxon>Fungi</taxon>
        <taxon>Dikarya</taxon>
        <taxon>Basidiomycota</taxon>
        <taxon>Agaricomycotina</taxon>
        <taxon>Tremellomycetes</taxon>
        <taxon>Trichosporonales</taxon>
        <taxon>Trichosporonaceae</taxon>
        <taxon>Apiotrichum</taxon>
    </lineage>
</organism>
<dbReference type="InterPro" id="IPR050411">
    <property type="entry name" value="AlphaKG_dependent_hydroxylases"/>
</dbReference>
<dbReference type="Pfam" id="PF02668">
    <property type="entry name" value="TauD"/>
    <property type="match status" value="1"/>
</dbReference>
<dbReference type="PANTHER" id="PTHR10696:SF56">
    <property type="entry name" value="TAUD_TFDA-LIKE DOMAIN-CONTAINING PROTEIN"/>
    <property type="match status" value="1"/>
</dbReference>
<proteinExistence type="predicted"/>
<name>A0A427Y4P8_9TREE</name>
<dbReference type="GO" id="GO:0017000">
    <property type="term" value="P:antibiotic biosynthetic process"/>
    <property type="evidence" value="ECO:0007669"/>
    <property type="project" value="UniProtKB-KW"/>
</dbReference>
<dbReference type="GeneID" id="39588804"/>
<dbReference type="AlphaFoldDB" id="A0A427Y4P8"/>
<dbReference type="SUPFAM" id="SSF51197">
    <property type="entry name" value="Clavaminate synthase-like"/>
    <property type="match status" value="1"/>
</dbReference>
<reference evidence="4 5" key="1">
    <citation type="submission" date="2018-11" db="EMBL/GenBank/DDBJ databases">
        <title>Genome sequence of Apiotrichum porosum DSM 27194.</title>
        <authorList>
            <person name="Aliyu H."/>
            <person name="Gorte O."/>
            <person name="Ochsenreither K."/>
        </authorList>
    </citation>
    <scope>NUCLEOTIDE SEQUENCE [LARGE SCALE GENOMIC DNA]</scope>
    <source>
        <strain evidence="4 5">DSM 27194</strain>
    </source>
</reference>
<dbReference type="InterPro" id="IPR003819">
    <property type="entry name" value="TauD/TfdA-like"/>
</dbReference>
<evidence type="ECO:0000259" key="3">
    <source>
        <dbReference type="Pfam" id="PF02668"/>
    </source>
</evidence>
<gene>
    <name evidence="4" type="ORF">EHS24_004261</name>
</gene>
<dbReference type="OrthoDB" id="272271at2759"/>
<keyword evidence="1" id="KW-0560">Oxidoreductase</keyword>
<evidence type="ECO:0000256" key="2">
    <source>
        <dbReference type="ARBA" id="ARBA00023194"/>
    </source>
</evidence>
<dbReference type="InterPro" id="IPR042098">
    <property type="entry name" value="TauD-like_sf"/>
</dbReference>
<dbReference type="RefSeq" id="XP_028478838.1">
    <property type="nucleotide sequence ID" value="XM_028619866.1"/>
</dbReference>
<dbReference type="PANTHER" id="PTHR10696">
    <property type="entry name" value="GAMMA-BUTYROBETAINE HYDROXYLASE-RELATED"/>
    <property type="match status" value="1"/>
</dbReference>
<dbReference type="EMBL" id="RSCE01000002">
    <property type="protein sequence ID" value="RSH86053.1"/>
    <property type="molecule type" value="Genomic_DNA"/>
</dbReference>
<dbReference type="STRING" id="105984.A0A427Y4P8"/>
<evidence type="ECO:0000313" key="5">
    <source>
        <dbReference type="Proteomes" id="UP000279236"/>
    </source>
</evidence>
<dbReference type="Gene3D" id="3.60.130.10">
    <property type="entry name" value="Clavaminate synthase-like"/>
    <property type="match status" value="1"/>
</dbReference>
<sequence>MTVTITEPAKTVYDLGLTSGQVEPDFDKLVAYDEFPKEVTGRTVWTKEQLQADDSLWQYRWTPELVAQLEEAYANFEATGEPLTAINKNTWKFPQGAYDFLHNLRDEIVNGRGVAVIKGLPVVEWGVEKSAAIYLGIGTVFGYTLSQNGKGHVLGHVKDLGNDPTQIDKVRIYSTAARQFFHSDASDIVGLLCLHRAKEGGESDIVSSHHLFNTLQKERPDVVKLLVAPDWYNDRKGEQNKGQDGWLRKAVYYYHDGKVLSHFDPYFVKSTGRFIDAGLIPAMTPAQQEAIQVLDDTAQRLALHTILEVGDIQLLADTHVFHARTAYTDYAPPAPRRHLLRLWLSTPVSEGGWQRPFPDGDYLKRGGIQVDLQKETFPLDGE</sequence>
<dbReference type="GO" id="GO:0016491">
    <property type="term" value="F:oxidoreductase activity"/>
    <property type="evidence" value="ECO:0007669"/>
    <property type="project" value="UniProtKB-KW"/>
</dbReference>
<evidence type="ECO:0000256" key="1">
    <source>
        <dbReference type="ARBA" id="ARBA00023002"/>
    </source>
</evidence>
<accession>A0A427Y4P8</accession>
<feature type="domain" description="TauD/TfdA-like" evidence="3">
    <location>
        <begin position="103"/>
        <end position="343"/>
    </location>
</feature>
<protein>
    <recommendedName>
        <fullName evidence="3">TauD/TfdA-like domain-containing protein</fullName>
    </recommendedName>
</protein>